<evidence type="ECO:0000313" key="4">
    <source>
        <dbReference type="EMBL" id="XCH13834.1"/>
    </source>
</evidence>
<sequence>MVAQLTALVIFIAVFAAGSIRKGHIGVLSLAAACGVGLSLASMSLKDIIGGFPVGIMILLAGVTFFFGIAQANGTIDQLIDRSIAKVGDRAALFPILFFALSCGVAAMGSSLAALALAPIAMPLAKKYMIDPMLMGLAIGTGLTAGAFAPTSLFGIISYGTAREAGIDLNPLVLFTVAIVTNLVLLVAAFLMFGGTRLPRSQRTQTPHDIETSGYSSPLQENRPSSPGTVATSVDAPVDTKTKAARLTTAQIATITCIAGLLISLIWLALTGGNPDVGILCFAFGAVLTLLDPATSKTAITKIDWPTILLVGGVITYVGVLEHMGAIELIGHFAEAAGTPLLSAFALCVAAGLISAFASTTGMLAAIIPLSLPLVATGGIPGWAIITALAICSALVDLSPYSTVGATVIATAPESERARMTSRLMRWGMSMVIIGPVALVGLLVLPGTL</sequence>
<keyword evidence="2" id="KW-0472">Membrane</keyword>
<feature type="transmembrane region" description="Helical" evidence="2">
    <location>
        <begin position="92"/>
        <end position="122"/>
    </location>
</feature>
<feature type="region of interest" description="Disordered" evidence="1">
    <location>
        <begin position="200"/>
        <end position="234"/>
    </location>
</feature>
<feature type="transmembrane region" description="Helical" evidence="2">
    <location>
        <begin position="134"/>
        <end position="160"/>
    </location>
</feature>
<feature type="transmembrane region" description="Helical" evidence="2">
    <location>
        <begin position="424"/>
        <end position="445"/>
    </location>
</feature>
<feature type="transmembrane region" description="Helical" evidence="2">
    <location>
        <begin position="275"/>
        <end position="291"/>
    </location>
</feature>
<keyword evidence="2" id="KW-1133">Transmembrane helix</keyword>
<dbReference type="Pfam" id="PF07158">
    <property type="entry name" value="MatC_N"/>
    <property type="match status" value="1"/>
</dbReference>
<organism evidence="4">
    <name type="scientific">Arthrobacter sp. K5</name>
    <dbReference type="NCBI Taxonomy" id="2839623"/>
    <lineage>
        <taxon>Bacteria</taxon>
        <taxon>Bacillati</taxon>
        <taxon>Actinomycetota</taxon>
        <taxon>Actinomycetes</taxon>
        <taxon>Micrococcales</taxon>
        <taxon>Micrococcaceae</taxon>
        <taxon>Arthrobacter</taxon>
    </lineage>
</organism>
<proteinExistence type="predicted"/>
<dbReference type="AlphaFoldDB" id="A0AAU8EW62"/>
<evidence type="ECO:0000256" key="2">
    <source>
        <dbReference type="SAM" id="Phobius"/>
    </source>
</evidence>
<name>A0AAU8EW62_9MICC</name>
<dbReference type="EMBL" id="CP159280">
    <property type="protein sequence ID" value="XCH13834.1"/>
    <property type="molecule type" value="Genomic_DNA"/>
</dbReference>
<dbReference type="InterPro" id="IPR009827">
    <property type="entry name" value="MatC_N"/>
</dbReference>
<feature type="transmembrane region" description="Helical" evidence="2">
    <location>
        <begin position="374"/>
        <end position="396"/>
    </location>
</feature>
<dbReference type="RefSeq" id="WP_353713538.1">
    <property type="nucleotide sequence ID" value="NZ_CP159280.1"/>
</dbReference>
<accession>A0AAU8EW62</accession>
<feature type="transmembrane region" description="Helical" evidence="2">
    <location>
        <begin position="52"/>
        <end position="72"/>
    </location>
</feature>
<feature type="transmembrane region" description="Helical" evidence="2">
    <location>
        <begin position="172"/>
        <end position="193"/>
    </location>
</feature>
<feature type="transmembrane region" description="Helical" evidence="2">
    <location>
        <begin position="341"/>
        <end position="367"/>
    </location>
</feature>
<keyword evidence="2" id="KW-0812">Transmembrane</keyword>
<feature type="transmembrane region" description="Helical" evidence="2">
    <location>
        <begin position="250"/>
        <end position="269"/>
    </location>
</feature>
<feature type="compositionally biased region" description="Polar residues" evidence="1">
    <location>
        <begin position="212"/>
        <end position="232"/>
    </location>
</feature>
<feature type="domain" description="Dicarboxylate carrier MatC N-terminal" evidence="3">
    <location>
        <begin position="1"/>
        <end position="147"/>
    </location>
</feature>
<feature type="transmembrane region" description="Helical" evidence="2">
    <location>
        <begin position="303"/>
        <end position="321"/>
    </location>
</feature>
<geneLocation type="plasmid" evidence="4">
    <name>unnamed</name>
</geneLocation>
<evidence type="ECO:0000259" key="3">
    <source>
        <dbReference type="Pfam" id="PF07158"/>
    </source>
</evidence>
<gene>
    <name evidence="4" type="ORF">ABRP34_23610</name>
</gene>
<keyword evidence="4" id="KW-0614">Plasmid</keyword>
<protein>
    <submittedName>
        <fullName evidence="4">SLC13 family permease</fullName>
    </submittedName>
</protein>
<evidence type="ECO:0000256" key="1">
    <source>
        <dbReference type="SAM" id="MobiDB-lite"/>
    </source>
</evidence>
<reference evidence="4" key="1">
    <citation type="submission" date="2024-06" db="EMBL/GenBank/DDBJ databases">
        <title>Biodegradation of dimethachlon by Arthrobacter sp. K5: mechanistic insights and ecological implications.</title>
        <authorList>
            <person name="Hu S."/>
            <person name="Lu P."/>
        </authorList>
    </citation>
    <scope>NUCLEOTIDE SEQUENCE</scope>
    <source>
        <strain evidence="4">K5</strain>
        <plasmid evidence="4">unnamed</plasmid>
    </source>
</reference>